<dbReference type="InterPro" id="IPR007421">
    <property type="entry name" value="Schlafen_AlbA_2_dom"/>
</dbReference>
<protein>
    <recommendedName>
        <fullName evidence="1">Schlafen AlbA-2 domain-containing protein</fullName>
    </recommendedName>
</protein>
<evidence type="ECO:0000313" key="3">
    <source>
        <dbReference type="Proteomes" id="UP000225706"/>
    </source>
</evidence>
<reference evidence="3" key="1">
    <citation type="journal article" date="2017" name="bioRxiv">
        <title>Comparative analysis of the genomes of Stylophora pistillata and Acropora digitifera provides evidence for extensive differences between species of corals.</title>
        <authorList>
            <person name="Voolstra C.R."/>
            <person name="Li Y."/>
            <person name="Liew Y.J."/>
            <person name="Baumgarten S."/>
            <person name="Zoccola D."/>
            <person name="Flot J.-F."/>
            <person name="Tambutte S."/>
            <person name="Allemand D."/>
            <person name="Aranda M."/>
        </authorList>
    </citation>
    <scope>NUCLEOTIDE SEQUENCE [LARGE SCALE GENOMIC DNA]</scope>
</reference>
<dbReference type="OrthoDB" id="5948362at2759"/>
<dbReference type="Pfam" id="PF04326">
    <property type="entry name" value="SLFN_AlbA_2"/>
    <property type="match status" value="1"/>
</dbReference>
<proteinExistence type="predicted"/>
<dbReference type="Gene3D" id="3.30.950.30">
    <property type="entry name" value="Schlafen, AAA domain"/>
    <property type="match status" value="1"/>
</dbReference>
<evidence type="ECO:0000313" key="2">
    <source>
        <dbReference type="EMBL" id="PFX12198.1"/>
    </source>
</evidence>
<dbReference type="PANTHER" id="PTHR30595">
    <property type="entry name" value="GLPR-RELATED TRANSCRIPTIONAL REPRESSOR"/>
    <property type="match status" value="1"/>
</dbReference>
<name>A0A2B4R729_STYPI</name>
<evidence type="ECO:0000259" key="1">
    <source>
        <dbReference type="Pfam" id="PF04326"/>
    </source>
</evidence>
<dbReference type="EMBL" id="LSMT01001523">
    <property type="protein sequence ID" value="PFX12198.1"/>
    <property type="molecule type" value="Genomic_DNA"/>
</dbReference>
<comment type="caution">
    <text evidence="2">The sequence shown here is derived from an EMBL/GenBank/DDBJ whole genome shotgun (WGS) entry which is preliminary data.</text>
</comment>
<gene>
    <name evidence="2" type="ORF">AWC38_SpisGene23882</name>
</gene>
<organism evidence="2 3">
    <name type="scientific">Stylophora pistillata</name>
    <name type="common">Smooth cauliflower coral</name>
    <dbReference type="NCBI Taxonomy" id="50429"/>
    <lineage>
        <taxon>Eukaryota</taxon>
        <taxon>Metazoa</taxon>
        <taxon>Cnidaria</taxon>
        <taxon>Anthozoa</taxon>
        <taxon>Hexacorallia</taxon>
        <taxon>Scleractinia</taxon>
        <taxon>Astrocoeniina</taxon>
        <taxon>Pocilloporidae</taxon>
        <taxon>Stylophora</taxon>
    </lineage>
</organism>
<dbReference type="AlphaFoldDB" id="A0A2B4R729"/>
<dbReference type="Proteomes" id="UP000225706">
    <property type="component" value="Unassembled WGS sequence"/>
</dbReference>
<dbReference type="PANTHER" id="PTHR30595:SF6">
    <property type="entry name" value="SCHLAFEN ALBA-2 DOMAIN-CONTAINING PROTEIN"/>
    <property type="match status" value="1"/>
</dbReference>
<accession>A0A2B4R729</accession>
<dbReference type="InterPro" id="IPR038461">
    <property type="entry name" value="Schlafen_AlbA_2_dom_sf"/>
</dbReference>
<feature type="domain" description="Schlafen AlbA-2" evidence="1">
    <location>
        <begin position="26"/>
        <end position="154"/>
    </location>
</feature>
<keyword evidence="3" id="KW-1185">Reference proteome</keyword>
<sequence>MKMANESFTSRLIININDLLRVHRVEKQRVEFKASWNTGGTSFQILHSITAFGNDFLNDNGGYIIIGIEDEPSEDGQVQVCGVPSQDLDNIQRQINGLCKGNIKPPYYPILSPEIYNEKHVLVIWATASENGPHECRKSDRGEFQFYIRRGPQTLMASPGERTQLLLQHNKTPFDDRMAGHIVQSRKYLFNPITEIYLVIQSTQEHIQCNPREIHSIFLGQARPNLACRGLGIETIT</sequence>